<dbReference type="SUPFAM" id="SSF53448">
    <property type="entry name" value="Nucleotide-diphospho-sugar transferases"/>
    <property type="match status" value="1"/>
</dbReference>
<evidence type="ECO:0000256" key="3">
    <source>
        <dbReference type="ARBA" id="ARBA00008700"/>
    </source>
</evidence>
<evidence type="ECO:0000256" key="12">
    <source>
        <dbReference type="ARBA" id="ARBA00023211"/>
    </source>
</evidence>
<keyword evidence="5 14" id="KW-0812">Transmembrane</keyword>
<evidence type="ECO:0000313" key="16">
    <source>
        <dbReference type="EMBL" id="KAD5962083.1"/>
    </source>
</evidence>
<feature type="domain" description="FAS1" evidence="15">
    <location>
        <begin position="45"/>
        <end position="179"/>
    </location>
</feature>
<dbReference type="PROSITE" id="PS51257">
    <property type="entry name" value="PROKAR_LIPOPROTEIN"/>
    <property type="match status" value="1"/>
</dbReference>
<keyword evidence="12" id="KW-0464">Manganese</keyword>
<keyword evidence="17" id="KW-1185">Reference proteome</keyword>
<dbReference type="EMBL" id="SZYD01000006">
    <property type="protein sequence ID" value="KAD5962083.1"/>
    <property type="molecule type" value="Genomic_DNA"/>
</dbReference>
<keyword evidence="10" id="KW-1015">Disulfide bond</keyword>
<dbReference type="GO" id="GO:0012505">
    <property type="term" value="C:endomembrane system"/>
    <property type="evidence" value="ECO:0007669"/>
    <property type="project" value="UniProtKB-SubCell"/>
</dbReference>
<dbReference type="InterPro" id="IPR029044">
    <property type="entry name" value="Nucleotide-diphossugar_trans"/>
</dbReference>
<dbReference type="GO" id="GO:0046872">
    <property type="term" value="F:metal ion binding"/>
    <property type="evidence" value="ECO:0007669"/>
    <property type="project" value="UniProtKB-KW"/>
</dbReference>
<evidence type="ECO:0000256" key="4">
    <source>
        <dbReference type="ARBA" id="ARBA00022679"/>
    </source>
</evidence>
<dbReference type="Gene3D" id="3.90.550.10">
    <property type="entry name" value="Spore Coat Polysaccharide Biosynthesis Protein SpsA, Chain A"/>
    <property type="match status" value="1"/>
</dbReference>
<dbReference type="PANTHER" id="PTHR48410">
    <property type="entry name" value="GLYCOSYLINOSITOL PHOSPHORYLCERAMIDE MANNOSYL TRANSFERASE 1"/>
    <property type="match status" value="1"/>
</dbReference>
<comment type="similarity">
    <text evidence="3">Belongs to the glycosyltransferase 64 family.</text>
</comment>
<dbReference type="AlphaFoldDB" id="A0A5N6PB77"/>
<comment type="similarity">
    <text evidence="2">Belongs to the fasciclin-like AGP family.</text>
</comment>
<evidence type="ECO:0000259" key="15">
    <source>
        <dbReference type="PROSITE" id="PS50213"/>
    </source>
</evidence>
<keyword evidence="8 14" id="KW-1133">Transmembrane helix</keyword>
<reference evidence="16 17" key="1">
    <citation type="submission" date="2019-05" db="EMBL/GenBank/DDBJ databases">
        <title>Mikania micrantha, genome provides insights into the molecular mechanism of rapid growth.</title>
        <authorList>
            <person name="Liu B."/>
        </authorList>
    </citation>
    <scope>NUCLEOTIDE SEQUENCE [LARGE SCALE GENOMIC DNA]</scope>
    <source>
        <strain evidence="16">NLD-2019</strain>
        <tissue evidence="16">Leaf</tissue>
    </source>
</reference>
<dbReference type="GO" id="GO:0016757">
    <property type="term" value="F:glycosyltransferase activity"/>
    <property type="evidence" value="ECO:0007669"/>
    <property type="project" value="InterPro"/>
</dbReference>
<keyword evidence="4" id="KW-0808">Transferase</keyword>
<keyword evidence="7" id="KW-0735">Signal-anchor</keyword>
<dbReference type="PANTHER" id="PTHR48410:SF1">
    <property type="entry name" value="GLYCOSYLINOSITOL PHOSPHORYLCERAMIDE MANNOSYL TRANSFERASE 1"/>
    <property type="match status" value="1"/>
</dbReference>
<evidence type="ECO:0000256" key="2">
    <source>
        <dbReference type="ARBA" id="ARBA00007843"/>
    </source>
</evidence>
<name>A0A5N6PB77_9ASTR</name>
<evidence type="ECO:0000256" key="1">
    <source>
        <dbReference type="ARBA" id="ARBA00001936"/>
    </source>
</evidence>
<dbReference type="FunFam" id="3.90.550.10:FF:000058">
    <property type="entry name" value="Exostosin-like glycosyltransferase 2"/>
    <property type="match status" value="1"/>
</dbReference>
<accession>A0A5N6PB77</accession>
<comment type="caution">
    <text evidence="16">The sequence shown here is derived from an EMBL/GenBank/DDBJ whole genome shotgun (WGS) entry which is preliminary data.</text>
</comment>
<dbReference type="InterPro" id="IPR053318">
    <property type="entry name" value="GT64"/>
</dbReference>
<comment type="subcellular location">
    <subcellularLocation>
        <location evidence="13">Endomembrane system</location>
        <topology evidence="13">Single-pass type II membrane protein</topology>
    </subcellularLocation>
</comment>
<proteinExistence type="inferred from homology"/>
<evidence type="ECO:0000256" key="11">
    <source>
        <dbReference type="ARBA" id="ARBA00023180"/>
    </source>
</evidence>
<evidence type="ECO:0000256" key="6">
    <source>
        <dbReference type="ARBA" id="ARBA00022723"/>
    </source>
</evidence>
<keyword evidence="11" id="KW-0325">Glycoprotein</keyword>
<dbReference type="GO" id="GO:0016020">
    <property type="term" value="C:membrane"/>
    <property type="evidence" value="ECO:0007669"/>
    <property type="project" value="InterPro"/>
</dbReference>
<keyword evidence="9 14" id="KW-0472">Membrane</keyword>
<evidence type="ECO:0000313" key="17">
    <source>
        <dbReference type="Proteomes" id="UP000326396"/>
    </source>
</evidence>
<evidence type="ECO:0000256" key="8">
    <source>
        <dbReference type="ARBA" id="ARBA00022989"/>
    </source>
</evidence>
<evidence type="ECO:0000256" key="9">
    <source>
        <dbReference type="ARBA" id="ARBA00023136"/>
    </source>
</evidence>
<evidence type="ECO:0000256" key="7">
    <source>
        <dbReference type="ARBA" id="ARBA00022968"/>
    </source>
</evidence>
<dbReference type="SUPFAM" id="SSF82153">
    <property type="entry name" value="FAS1 domain"/>
    <property type="match status" value="1"/>
</dbReference>
<dbReference type="Proteomes" id="UP000326396">
    <property type="component" value="Linkage Group LG14"/>
</dbReference>
<dbReference type="Pfam" id="PF09258">
    <property type="entry name" value="Glyco_transf_64"/>
    <property type="match status" value="1"/>
</dbReference>
<sequence length="524" mass="59153">MRRGGSKSPIVFVAVIVSVSCFFVLILTILRLPDISNGSMTPFKLKKISKHPATSDRIGKFGVMMMEMLPQDLSFTTFVPSEFAFERDLRLRINDSLAGEKANDTYATLTRILSFTVVPWKIPSESISYNEEIICDSLSGFKLHVSKDGDKMLLVNGVRSSRVDLRKGEMVIHVMDGVIMEAEFGQSVRFDDGEGDEGSIYLRTVAAAAARVLCSIAHWSVVTPNHQDSSVIMGWDSIISSEKWELIFSDLGLFGSDTNYWKGYTLLINTWKRYDLLKQSISHYTSCPGLDSIHIVWSEPEPPSDPLVKFLNHAAKSNAKDGRYIELTFDINKEDSLNNRFKEITNPITDAVFSIDDDIIFPCSSVEFAFSVWRSAPDTMVGFVPRIHLINQSKENRYPYIYGGWWAVWWTGTYSMILSKASFFHMKYLRMYTNEMPASLLEYVKRNRNCEDIAMSFLVANATGAPPIWAKGKIFEIGSTGISSLGGHSNKRTECVNRFVSEFGRMTLVPTNVKAVDSRGTWFW</sequence>
<dbReference type="OrthoDB" id="286301at2759"/>
<dbReference type="PROSITE" id="PS50213">
    <property type="entry name" value="FAS1"/>
    <property type="match status" value="1"/>
</dbReference>
<evidence type="ECO:0000256" key="10">
    <source>
        <dbReference type="ARBA" id="ARBA00023157"/>
    </source>
</evidence>
<comment type="cofactor">
    <cofactor evidence="1">
        <name>Mn(2+)</name>
        <dbReference type="ChEBI" id="CHEBI:29035"/>
    </cofactor>
</comment>
<keyword evidence="6" id="KW-0479">Metal-binding</keyword>
<feature type="transmembrane region" description="Helical" evidence="14">
    <location>
        <begin position="12"/>
        <end position="32"/>
    </location>
</feature>
<dbReference type="InterPro" id="IPR036378">
    <property type="entry name" value="FAS1_dom_sf"/>
</dbReference>
<evidence type="ECO:0000256" key="13">
    <source>
        <dbReference type="ARBA" id="ARBA00060399"/>
    </source>
</evidence>
<protein>
    <recommendedName>
        <fullName evidence="15">FAS1 domain-containing protein</fullName>
    </recommendedName>
</protein>
<gene>
    <name evidence="16" type="ORF">E3N88_13556</name>
</gene>
<dbReference type="InterPro" id="IPR000782">
    <property type="entry name" value="FAS1_domain"/>
</dbReference>
<dbReference type="InterPro" id="IPR015338">
    <property type="entry name" value="GT64_dom"/>
</dbReference>
<evidence type="ECO:0000256" key="5">
    <source>
        <dbReference type="ARBA" id="ARBA00022692"/>
    </source>
</evidence>
<organism evidence="16 17">
    <name type="scientific">Mikania micrantha</name>
    <name type="common">bitter vine</name>
    <dbReference type="NCBI Taxonomy" id="192012"/>
    <lineage>
        <taxon>Eukaryota</taxon>
        <taxon>Viridiplantae</taxon>
        <taxon>Streptophyta</taxon>
        <taxon>Embryophyta</taxon>
        <taxon>Tracheophyta</taxon>
        <taxon>Spermatophyta</taxon>
        <taxon>Magnoliopsida</taxon>
        <taxon>eudicotyledons</taxon>
        <taxon>Gunneridae</taxon>
        <taxon>Pentapetalae</taxon>
        <taxon>asterids</taxon>
        <taxon>campanulids</taxon>
        <taxon>Asterales</taxon>
        <taxon>Asteraceae</taxon>
        <taxon>Asteroideae</taxon>
        <taxon>Heliantheae alliance</taxon>
        <taxon>Eupatorieae</taxon>
        <taxon>Mikania</taxon>
    </lineage>
</organism>
<evidence type="ECO:0000256" key="14">
    <source>
        <dbReference type="SAM" id="Phobius"/>
    </source>
</evidence>
<dbReference type="Gene3D" id="2.30.180.10">
    <property type="entry name" value="FAS1 domain"/>
    <property type="match status" value="1"/>
</dbReference>
<dbReference type="Pfam" id="PF02469">
    <property type="entry name" value="Fasciclin"/>
    <property type="match status" value="1"/>
</dbReference>